<evidence type="ECO:0000256" key="12">
    <source>
        <dbReference type="ARBA" id="ARBA00042475"/>
    </source>
</evidence>
<comment type="pathway">
    <text evidence="2 14">Porphyrin-containing compound metabolism; heme O biosynthesis; heme O from protoheme: step 1/1.</text>
</comment>
<name>A0A7K0J9A3_9ACTN</name>
<feature type="transmembrane region" description="Helical" evidence="14">
    <location>
        <begin position="182"/>
        <end position="202"/>
    </location>
</feature>
<feature type="transmembrane region" description="Helical" evidence="14">
    <location>
        <begin position="223"/>
        <end position="247"/>
    </location>
</feature>
<dbReference type="NCBIfam" id="TIGR01473">
    <property type="entry name" value="cyoE_ctaB"/>
    <property type="match status" value="1"/>
</dbReference>
<dbReference type="GO" id="GO:0008495">
    <property type="term" value="F:protoheme IX farnesyltransferase activity"/>
    <property type="evidence" value="ECO:0007669"/>
    <property type="project" value="UniProtKB-UniRule"/>
</dbReference>
<feature type="transmembrane region" description="Helical" evidence="14">
    <location>
        <begin position="280"/>
        <end position="299"/>
    </location>
</feature>
<evidence type="ECO:0000256" key="3">
    <source>
        <dbReference type="ARBA" id="ARBA00012292"/>
    </source>
</evidence>
<keyword evidence="6 14" id="KW-0812">Transmembrane</keyword>
<keyword evidence="8 14" id="KW-0350">Heme biosynthesis</keyword>
<sequence>MRTSAVRKPKIVRTAMCGTPHFVDVSCLMVVALPFSISKDTVSNQTTHVATAPASQRPDPVETKVEQEECQLSTRDVVGAYVALTKPRIIELLLVTTLPVMFLASHSVPKLGLAIATMVGGLFAAASANVFNCVIDVDIDEKMRRTRRRPLPRHQVPRRSALIYGIVLGIIATIILGFGANWLSAVLALFANLFYVFVYSMLLKRRTWQNTIWGGIAGCFPPLIGWTAVTGRVGWEPLVLFLIVFWWTPPHTWALSFRYREDYEAAGVPMLPVVKGAPEVAVQILIYTCATVATSLVLWPVAGMGWVYGVVTIFSGAIFIFEAIQLLHRAYAGLRDALLKPMRLFHWSNTYLSLLFLAIAVDPLIAL</sequence>
<comment type="miscellaneous">
    <text evidence="14">Carbon 2 of the heme B porphyrin ring is defined according to the Fischer nomenclature.</text>
</comment>
<evidence type="ECO:0000256" key="5">
    <source>
        <dbReference type="ARBA" id="ARBA00022679"/>
    </source>
</evidence>
<dbReference type="FunFam" id="1.10.357.140:FF:000001">
    <property type="entry name" value="Protoheme IX farnesyltransferase"/>
    <property type="match status" value="1"/>
</dbReference>
<evidence type="ECO:0000256" key="8">
    <source>
        <dbReference type="ARBA" id="ARBA00023133"/>
    </source>
</evidence>
<evidence type="ECO:0000256" key="4">
    <source>
        <dbReference type="ARBA" id="ARBA00022475"/>
    </source>
</evidence>
<dbReference type="GO" id="GO:0048034">
    <property type="term" value="P:heme O biosynthetic process"/>
    <property type="evidence" value="ECO:0007669"/>
    <property type="project" value="UniProtKB-UniRule"/>
</dbReference>
<keyword evidence="7 14" id="KW-1133">Transmembrane helix</keyword>
<evidence type="ECO:0000256" key="13">
    <source>
        <dbReference type="ARBA" id="ARBA00047690"/>
    </source>
</evidence>
<reference evidence="15 16" key="1">
    <citation type="submission" date="2019-08" db="EMBL/GenBank/DDBJ databases">
        <title>In-depth cultivation of the pig gut microbiome towards novel bacterial diversity and tailored functional studies.</title>
        <authorList>
            <person name="Wylensek D."/>
            <person name="Hitch T.C.A."/>
            <person name="Clavel T."/>
        </authorList>
    </citation>
    <scope>NUCLEOTIDE SEQUENCE [LARGE SCALE GENOMIC DNA]</scope>
    <source>
        <strain evidence="15 16">WCA-380-WT-3A</strain>
    </source>
</reference>
<feature type="transmembrane region" description="Helical" evidence="14">
    <location>
        <begin position="156"/>
        <end position="176"/>
    </location>
</feature>
<dbReference type="PANTHER" id="PTHR43448:SF7">
    <property type="entry name" value="4-HYDROXYBENZOATE SOLANESYLTRANSFERASE"/>
    <property type="match status" value="1"/>
</dbReference>
<evidence type="ECO:0000256" key="10">
    <source>
        <dbReference type="ARBA" id="ARBA00030253"/>
    </source>
</evidence>
<accession>A0A7K0J9A3</accession>
<dbReference type="HAMAP" id="MF_00154">
    <property type="entry name" value="CyoE_CtaB"/>
    <property type="match status" value="1"/>
</dbReference>
<evidence type="ECO:0000256" key="7">
    <source>
        <dbReference type="ARBA" id="ARBA00022989"/>
    </source>
</evidence>
<proteinExistence type="inferred from homology"/>
<dbReference type="Gene3D" id="1.10.357.140">
    <property type="entry name" value="UbiA prenyltransferase"/>
    <property type="match status" value="1"/>
</dbReference>
<organism evidence="15 16">
    <name type="scientific">Cutibacterium porci</name>
    <dbReference type="NCBI Taxonomy" id="2605781"/>
    <lineage>
        <taxon>Bacteria</taxon>
        <taxon>Bacillati</taxon>
        <taxon>Actinomycetota</taxon>
        <taxon>Actinomycetes</taxon>
        <taxon>Propionibacteriales</taxon>
        <taxon>Propionibacteriaceae</taxon>
        <taxon>Cutibacterium</taxon>
    </lineage>
</organism>
<feature type="transmembrane region" description="Helical" evidence="14">
    <location>
        <begin position="344"/>
        <end position="365"/>
    </location>
</feature>
<dbReference type="AlphaFoldDB" id="A0A7K0J9A3"/>
<comment type="catalytic activity">
    <reaction evidence="13 14">
        <text>heme b + (2E,6E)-farnesyl diphosphate + H2O = Fe(II)-heme o + diphosphate</text>
        <dbReference type="Rhea" id="RHEA:28070"/>
        <dbReference type="ChEBI" id="CHEBI:15377"/>
        <dbReference type="ChEBI" id="CHEBI:33019"/>
        <dbReference type="ChEBI" id="CHEBI:60344"/>
        <dbReference type="ChEBI" id="CHEBI:60530"/>
        <dbReference type="ChEBI" id="CHEBI:175763"/>
        <dbReference type="EC" id="2.5.1.141"/>
    </reaction>
</comment>
<protein>
    <recommendedName>
        <fullName evidence="11 14">Protoheme IX farnesyltransferase</fullName>
        <ecNumber evidence="3 14">2.5.1.141</ecNumber>
    </recommendedName>
    <alternativeName>
        <fullName evidence="12 14">Heme B farnesyltransferase</fullName>
    </alternativeName>
    <alternativeName>
        <fullName evidence="10 14">Heme O synthase</fullName>
    </alternativeName>
</protein>
<dbReference type="Pfam" id="PF01040">
    <property type="entry name" value="UbiA"/>
    <property type="match status" value="1"/>
</dbReference>
<evidence type="ECO:0000256" key="2">
    <source>
        <dbReference type="ARBA" id="ARBA00004919"/>
    </source>
</evidence>
<feature type="transmembrane region" description="Helical" evidence="14">
    <location>
        <begin position="306"/>
        <end position="324"/>
    </location>
</feature>
<dbReference type="InterPro" id="IPR000537">
    <property type="entry name" value="UbiA_prenyltransferase"/>
</dbReference>
<evidence type="ECO:0000256" key="11">
    <source>
        <dbReference type="ARBA" id="ARBA00040810"/>
    </source>
</evidence>
<dbReference type="UniPathway" id="UPA00834">
    <property type="reaction ID" value="UER00712"/>
</dbReference>
<dbReference type="Proteomes" id="UP000466104">
    <property type="component" value="Unassembled WGS sequence"/>
</dbReference>
<dbReference type="NCBIfam" id="NF003349">
    <property type="entry name" value="PRK04375.1-2"/>
    <property type="match status" value="1"/>
</dbReference>
<comment type="caution">
    <text evidence="15">The sequence shown here is derived from an EMBL/GenBank/DDBJ whole genome shotgun (WGS) entry which is preliminary data.</text>
</comment>
<dbReference type="EC" id="2.5.1.141" evidence="3 14"/>
<gene>
    <name evidence="14" type="primary">ctaB</name>
    <name evidence="15" type="ORF">FYJ43_11140</name>
</gene>
<comment type="function">
    <text evidence="14">Converts heme B (protoheme IX) to heme O by substitution of the vinyl group on carbon 2 of heme B porphyrin ring with a hydroxyethyl farnesyl side group.</text>
</comment>
<keyword evidence="9 14" id="KW-0472">Membrane</keyword>
<keyword evidence="16" id="KW-1185">Reference proteome</keyword>
<dbReference type="GO" id="GO:0005886">
    <property type="term" value="C:plasma membrane"/>
    <property type="evidence" value="ECO:0007669"/>
    <property type="project" value="UniProtKB-SubCell"/>
</dbReference>
<evidence type="ECO:0000256" key="14">
    <source>
        <dbReference type="HAMAP-Rule" id="MF_00154"/>
    </source>
</evidence>
<dbReference type="InterPro" id="IPR006369">
    <property type="entry name" value="Protohaem_IX_farnesylTrfase"/>
</dbReference>
<dbReference type="EMBL" id="VUMG01000004">
    <property type="protein sequence ID" value="MSS46557.1"/>
    <property type="molecule type" value="Genomic_DNA"/>
</dbReference>
<dbReference type="PANTHER" id="PTHR43448">
    <property type="entry name" value="PROTOHEME IX FARNESYLTRANSFERASE, MITOCHONDRIAL"/>
    <property type="match status" value="1"/>
</dbReference>
<dbReference type="CDD" id="cd13957">
    <property type="entry name" value="PT_UbiA_Cox10"/>
    <property type="match status" value="1"/>
</dbReference>
<evidence type="ECO:0000256" key="6">
    <source>
        <dbReference type="ARBA" id="ARBA00022692"/>
    </source>
</evidence>
<dbReference type="InterPro" id="IPR044878">
    <property type="entry name" value="UbiA_sf"/>
</dbReference>
<comment type="similarity">
    <text evidence="14">Belongs to the UbiA prenyltransferase family. Protoheme IX farnesyltransferase subfamily.</text>
</comment>
<feature type="transmembrane region" description="Helical" evidence="14">
    <location>
        <begin position="89"/>
        <end position="108"/>
    </location>
</feature>
<keyword evidence="5 14" id="KW-0808">Transferase</keyword>
<evidence type="ECO:0000256" key="1">
    <source>
        <dbReference type="ARBA" id="ARBA00004651"/>
    </source>
</evidence>
<comment type="subcellular location">
    <subcellularLocation>
        <location evidence="1 14">Cell membrane</location>
        <topology evidence="1 14">Multi-pass membrane protein</topology>
    </subcellularLocation>
</comment>
<evidence type="ECO:0000256" key="9">
    <source>
        <dbReference type="ARBA" id="ARBA00023136"/>
    </source>
</evidence>
<keyword evidence="4 14" id="KW-1003">Cell membrane</keyword>
<feature type="transmembrane region" description="Helical" evidence="14">
    <location>
        <begin position="114"/>
        <end position="135"/>
    </location>
</feature>
<evidence type="ECO:0000313" key="16">
    <source>
        <dbReference type="Proteomes" id="UP000466104"/>
    </source>
</evidence>
<evidence type="ECO:0000313" key="15">
    <source>
        <dbReference type="EMBL" id="MSS46557.1"/>
    </source>
</evidence>